<protein>
    <submittedName>
        <fullName evidence="1">Inositol 1,3,4-trisphosphate 5/6-kinase 4</fullName>
    </submittedName>
</protein>
<sequence>MHSSLSLSPKALFFFPSFFLVPFSFLSPAFSTSYALTFSYQNQKMTCISLCSLWPSSFSSSALSISYSFTFLYQNQKRKWFLFYVLSREHSGPAMYSWIYWARIKRWCAPPPSLFIMHKVLFVYLVPTYVDGGPASEDSSMFYINKLEELPLTICRLNKKDCFPETFYAGLKSFTSAIELIADPVDISNDVVTVGYIMKPSREEDFSKVRLYIEKKAVSALEKELSTRGAFPMYPSQNGLIFMPLTFALPISSQLQEVDVVLHKATDEIMSIKLNSSSELSNRITYTRGMLELGM</sequence>
<accession>A0A438GA41</accession>
<proteinExistence type="predicted"/>
<keyword evidence="1" id="KW-0418">Kinase</keyword>
<evidence type="ECO:0000313" key="2">
    <source>
        <dbReference type="Proteomes" id="UP000288805"/>
    </source>
</evidence>
<reference evidence="1 2" key="1">
    <citation type="journal article" date="2018" name="PLoS Genet.">
        <title>Population sequencing reveals clonal diversity and ancestral inbreeding in the grapevine cultivar Chardonnay.</title>
        <authorList>
            <person name="Roach M.J."/>
            <person name="Johnson D.L."/>
            <person name="Bohlmann J."/>
            <person name="van Vuuren H.J."/>
            <person name="Jones S.J."/>
            <person name="Pretorius I.S."/>
            <person name="Schmidt S.A."/>
            <person name="Borneman A.R."/>
        </authorList>
    </citation>
    <scope>NUCLEOTIDE SEQUENCE [LARGE SCALE GENOMIC DNA]</scope>
    <source>
        <strain evidence="2">cv. Chardonnay</strain>
        <tissue evidence="1">Leaf</tissue>
    </source>
</reference>
<organism evidence="1 2">
    <name type="scientific">Vitis vinifera</name>
    <name type="common">Grape</name>
    <dbReference type="NCBI Taxonomy" id="29760"/>
    <lineage>
        <taxon>Eukaryota</taxon>
        <taxon>Viridiplantae</taxon>
        <taxon>Streptophyta</taxon>
        <taxon>Embryophyta</taxon>
        <taxon>Tracheophyta</taxon>
        <taxon>Spermatophyta</taxon>
        <taxon>Magnoliopsida</taxon>
        <taxon>eudicotyledons</taxon>
        <taxon>Gunneridae</taxon>
        <taxon>Pentapetalae</taxon>
        <taxon>rosids</taxon>
        <taxon>Vitales</taxon>
        <taxon>Vitaceae</taxon>
        <taxon>Viteae</taxon>
        <taxon>Vitis</taxon>
    </lineage>
</organism>
<name>A0A438GA41_VITVI</name>
<gene>
    <name evidence="1" type="primary">ITPK4_0</name>
    <name evidence="1" type="ORF">CK203_052180</name>
</gene>
<comment type="caution">
    <text evidence="1">The sequence shown here is derived from an EMBL/GenBank/DDBJ whole genome shotgun (WGS) entry which is preliminary data.</text>
</comment>
<dbReference type="AlphaFoldDB" id="A0A438GA41"/>
<dbReference type="EMBL" id="QGNW01000510">
    <property type="protein sequence ID" value="RVW69038.1"/>
    <property type="molecule type" value="Genomic_DNA"/>
</dbReference>
<dbReference type="Gene3D" id="3.40.50.11370">
    <property type="match status" value="1"/>
</dbReference>
<keyword evidence="1" id="KW-0808">Transferase</keyword>
<dbReference type="Proteomes" id="UP000288805">
    <property type="component" value="Unassembled WGS sequence"/>
</dbReference>
<evidence type="ECO:0000313" key="1">
    <source>
        <dbReference type="EMBL" id="RVW69038.1"/>
    </source>
</evidence>
<dbReference type="GO" id="GO:0016301">
    <property type="term" value="F:kinase activity"/>
    <property type="evidence" value="ECO:0007669"/>
    <property type="project" value="UniProtKB-KW"/>
</dbReference>